<feature type="transmembrane region" description="Helical" evidence="6">
    <location>
        <begin position="295"/>
        <end position="316"/>
    </location>
</feature>
<evidence type="ECO:0000256" key="1">
    <source>
        <dbReference type="ARBA" id="ARBA00004651"/>
    </source>
</evidence>
<sequence length="331" mass="36000">MHAHGRMLNAILIAAVVALAAFPLAGSTFYTQLITKIMIMAIFAMSLDLLVGYTGLVSFGHAAFFGLAGYALALMVPKYEAASLWWTLPAAMAACAAFALVTGALVLRTRGIFFIMVTLAFAQMLFFVFHDTKFGGGSDGIYIYNKPHLKLGETALLDLEKLDHFYYLVLVLLVAVYLVLRRILGSTFGHALVGIKVNEHRMRALGFPAFRYKLAAYVISGALAGMSGYLAAVQFGFVNPEIISWHQSGAVLMMVILGGMGTLYGPAIGAFAFVMMQELFSNQAWFGAYAKHWQLAMGVTIILVALYLPQGLSGLLQKFGRRKEAAEAEHD</sequence>
<dbReference type="GO" id="GO:0005886">
    <property type="term" value="C:plasma membrane"/>
    <property type="evidence" value="ECO:0007669"/>
    <property type="project" value="UniProtKB-SubCell"/>
</dbReference>
<feature type="transmembrane region" description="Helical" evidence="6">
    <location>
        <begin position="84"/>
        <end position="106"/>
    </location>
</feature>
<dbReference type="Pfam" id="PF02653">
    <property type="entry name" value="BPD_transp_2"/>
    <property type="match status" value="1"/>
</dbReference>
<evidence type="ECO:0000313" key="8">
    <source>
        <dbReference type="Proteomes" id="UP000662914"/>
    </source>
</evidence>
<dbReference type="KEGG" id="ddz:DSYM_19290"/>
<feature type="transmembrane region" description="Helical" evidence="6">
    <location>
        <begin position="165"/>
        <end position="184"/>
    </location>
</feature>
<evidence type="ECO:0000256" key="4">
    <source>
        <dbReference type="ARBA" id="ARBA00022989"/>
    </source>
</evidence>
<dbReference type="PANTHER" id="PTHR30482:SF17">
    <property type="entry name" value="ABC TRANSPORTER ATP-BINDING PROTEIN"/>
    <property type="match status" value="1"/>
</dbReference>
<gene>
    <name evidence="7" type="ORF">DSYM_19290</name>
</gene>
<feature type="transmembrane region" description="Helical" evidence="6">
    <location>
        <begin position="250"/>
        <end position="275"/>
    </location>
</feature>
<evidence type="ECO:0000256" key="2">
    <source>
        <dbReference type="ARBA" id="ARBA00022475"/>
    </source>
</evidence>
<protein>
    <submittedName>
        <fullName evidence="7">Branched-chain amino acid ABC transporter permease, partial</fullName>
    </submittedName>
</protein>
<evidence type="ECO:0000256" key="5">
    <source>
        <dbReference type="ARBA" id="ARBA00023136"/>
    </source>
</evidence>
<feature type="transmembrane region" description="Helical" evidence="6">
    <location>
        <begin position="112"/>
        <end position="129"/>
    </location>
</feature>
<proteinExistence type="predicted"/>
<dbReference type="CDD" id="cd06581">
    <property type="entry name" value="TM_PBP1_LivM_like"/>
    <property type="match status" value="1"/>
</dbReference>
<dbReference type="EMBL" id="AP021857">
    <property type="protein sequence ID" value="BBO21230.1"/>
    <property type="molecule type" value="Genomic_DNA"/>
</dbReference>
<keyword evidence="2" id="KW-1003">Cell membrane</keyword>
<dbReference type="InterPro" id="IPR001851">
    <property type="entry name" value="ABC_transp_permease"/>
</dbReference>
<feature type="transmembrane region" description="Helical" evidence="6">
    <location>
        <begin position="214"/>
        <end position="238"/>
    </location>
</feature>
<evidence type="ECO:0000313" key="7">
    <source>
        <dbReference type="EMBL" id="BBO21230.1"/>
    </source>
</evidence>
<dbReference type="PANTHER" id="PTHR30482">
    <property type="entry name" value="HIGH-AFFINITY BRANCHED-CHAIN AMINO ACID TRANSPORT SYSTEM PERMEASE"/>
    <property type="match status" value="1"/>
</dbReference>
<dbReference type="GO" id="GO:0015658">
    <property type="term" value="F:branched-chain amino acid transmembrane transporter activity"/>
    <property type="evidence" value="ECO:0007669"/>
    <property type="project" value="InterPro"/>
</dbReference>
<keyword evidence="4 6" id="KW-1133">Transmembrane helix</keyword>
<evidence type="ECO:0000256" key="6">
    <source>
        <dbReference type="SAM" id="Phobius"/>
    </source>
</evidence>
<feature type="transmembrane region" description="Helical" evidence="6">
    <location>
        <begin position="50"/>
        <end position="72"/>
    </location>
</feature>
<accession>A0A809R0R7</accession>
<dbReference type="AlphaFoldDB" id="A0A809R0R7"/>
<keyword evidence="5 6" id="KW-0472">Membrane</keyword>
<name>A0A809R0R7_9PROT</name>
<reference evidence="7" key="1">
    <citation type="journal article" name="DNA Res.">
        <title>The physiological potential of anammox bacteria as revealed by their core genome structure.</title>
        <authorList>
            <person name="Okubo T."/>
            <person name="Toyoda A."/>
            <person name="Fukuhara K."/>
            <person name="Uchiyama I."/>
            <person name="Harigaya Y."/>
            <person name="Kuroiwa M."/>
            <person name="Suzuki T."/>
            <person name="Murakami Y."/>
            <person name="Suwa Y."/>
            <person name="Takami H."/>
        </authorList>
    </citation>
    <scope>NUCLEOTIDE SEQUENCE</scope>
    <source>
        <strain evidence="7">317325-3</strain>
    </source>
</reference>
<dbReference type="Proteomes" id="UP000662914">
    <property type="component" value="Chromosome"/>
</dbReference>
<keyword evidence="3 6" id="KW-0812">Transmembrane</keyword>
<evidence type="ECO:0000256" key="3">
    <source>
        <dbReference type="ARBA" id="ARBA00022692"/>
    </source>
</evidence>
<dbReference type="InterPro" id="IPR043428">
    <property type="entry name" value="LivM-like"/>
</dbReference>
<organism evidence="7 8">
    <name type="scientific">Candidatus Desulfobacillus denitrificans</name>
    <dbReference type="NCBI Taxonomy" id="2608985"/>
    <lineage>
        <taxon>Bacteria</taxon>
        <taxon>Pseudomonadati</taxon>
        <taxon>Pseudomonadota</taxon>
        <taxon>Betaproteobacteria</taxon>
        <taxon>Candidatus Desulfobacillus</taxon>
    </lineage>
</organism>
<comment type="subcellular location">
    <subcellularLocation>
        <location evidence="1">Cell membrane</location>
        <topology evidence="1">Multi-pass membrane protein</topology>
    </subcellularLocation>
</comment>